<keyword evidence="2" id="KW-0812">Transmembrane</keyword>
<keyword evidence="2" id="KW-1133">Transmembrane helix</keyword>
<feature type="compositionally biased region" description="Pro residues" evidence="1">
    <location>
        <begin position="428"/>
        <end position="444"/>
    </location>
</feature>
<reference evidence="5 6" key="1">
    <citation type="submission" date="2017-02" db="EMBL/GenBank/DDBJ databases">
        <title>Prevalence of linear plasmids in Cutibacterium acnes isolates obtained from cancerous prostatic tissue.</title>
        <authorList>
            <person name="Davidsson S."/>
            <person name="Bruggemann H."/>
        </authorList>
    </citation>
    <scope>NUCLEOTIDE SEQUENCE [LARGE SCALE GENOMIC DNA]</scope>
    <source>
        <strain evidence="5 6">11-78</strain>
    </source>
</reference>
<dbReference type="GeneID" id="92856174"/>
<feature type="compositionally biased region" description="Low complexity" evidence="1">
    <location>
        <begin position="469"/>
        <end position="480"/>
    </location>
</feature>
<dbReference type="AlphaFoldDB" id="A0A2B7IDE4"/>
<dbReference type="Pfam" id="PF13672">
    <property type="entry name" value="PP2C_2"/>
    <property type="match status" value="1"/>
</dbReference>
<evidence type="ECO:0000259" key="3">
    <source>
        <dbReference type="PROSITE" id="PS51746"/>
    </source>
</evidence>
<dbReference type="Proteomes" id="UP000226191">
    <property type="component" value="Unassembled WGS sequence"/>
</dbReference>
<dbReference type="OrthoDB" id="9801841at2"/>
<dbReference type="SUPFAM" id="SSF81606">
    <property type="entry name" value="PP2C-like"/>
    <property type="match status" value="1"/>
</dbReference>
<dbReference type="Gene3D" id="3.60.40.10">
    <property type="entry name" value="PPM-type phosphatase domain"/>
    <property type="match status" value="1"/>
</dbReference>
<evidence type="ECO:0000256" key="2">
    <source>
        <dbReference type="SAM" id="Phobius"/>
    </source>
</evidence>
<dbReference type="Proteomes" id="UP000256621">
    <property type="component" value="Chromosome"/>
</dbReference>
<dbReference type="PROSITE" id="PS51746">
    <property type="entry name" value="PPM_2"/>
    <property type="match status" value="1"/>
</dbReference>
<dbReference type="SMART" id="SM00331">
    <property type="entry name" value="PP2C_SIG"/>
    <property type="match status" value="1"/>
</dbReference>
<dbReference type="EMBL" id="CP031442">
    <property type="protein sequence ID" value="AXM06902.1"/>
    <property type="molecule type" value="Genomic_DNA"/>
</dbReference>
<evidence type="ECO:0000313" key="7">
    <source>
        <dbReference type="Proteomes" id="UP000256621"/>
    </source>
</evidence>
<organism evidence="5 6">
    <name type="scientific">Cutibacterium acnes</name>
    <name type="common">Propionibacterium acnes</name>
    <dbReference type="NCBI Taxonomy" id="1747"/>
    <lineage>
        <taxon>Bacteria</taxon>
        <taxon>Bacillati</taxon>
        <taxon>Actinomycetota</taxon>
        <taxon>Actinomycetes</taxon>
        <taxon>Propionibacteriales</taxon>
        <taxon>Propionibacteriaceae</taxon>
        <taxon>Cutibacterium</taxon>
    </lineage>
</organism>
<protein>
    <submittedName>
        <fullName evidence="4 5">Protein phosphatase</fullName>
    </submittedName>
</protein>
<feature type="region of interest" description="Disordered" evidence="1">
    <location>
        <begin position="427"/>
        <end position="495"/>
    </location>
</feature>
<evidence type="ECO:0000256" key="1">
    <source>
        <dbReference type="SAM" id="MobiDB-lite"/>
    </source>
</evidence>
<dbReference type="CDD" id="cd00143">
    <property type="entry name" value="PP2Cc"/>
    <property type="match status" value="1"/>
</dbReference>
<gene>
    <name evidence="5" type="ORF">B1B09_05885</name>
    <name evidence="4" type="ORF">DXN06_06965</name>
</gene>
<dbReference type="RefSeq" id="WP_002517157.1">
    <property type="nucleotide sequence ID" value="NZ_AP019664.1"/>
</dbReference>
<feature type="domain" description="PPM-type phosphatase" evidence="3">
    <location>
        <begin position="6"/>
        <end position="245"/>
    </location>
</feature>
<proteinExistence type="predicted"/>
<dbReference type="InterPro" id="IPR036457">
    <property type="entry name" value="PPM-type-like_dom_sf"/>
</dbReference>
<evidence type="ECO:0000313" key="6">
    <source>
        <dbReference type="Proteomes" id="UP000226191"/>
    </source>
</evidence>
<reference evidence="4 7" key="2">
    <citation type="submission" date="2018-08" db="EMBL/GenBank/DDBJ databases">
        <title>Genome sequencing of Cutibacterium acnes KCOM 1315.</title>
        <authorList>
            <person name="Kook J.-K."/>
            <person name="Park S.-N."/>
            <person name="Lim Y.K."/>
        </authorList>
    </citation>
    <scope>NUCLEOTIDE SEQUENCE [LARGE SCALE GENOMIC DNA]</scope>
    <source>
        <strain evidence="4 7">KCOM 1315</strain>
    </source>
</reference>
<name>A0A2B7IDE4_CUTAC</name>
<evidence type="ECO:0000313" key="5">
    <source>
        <dbReference type="EMBL" id="PGF35124.1"/>
    </source>
</evidence>
<dbReference type="InterPro" id="IPR001932">
    <property type="entry name" value="PPM-type_phosphatase-like_dom"/>
</dbReference>
<evidence type="ECO:0000313" key="4">
    <source>
        <dbReference type="EMBL" id="AXM06902.1"/>
    </source>
</evidence>
<dbReference type="OMA" id="ITQDHTW"/>
<feature type="transmembrane region" description="Helical" evidence="2">
    <location>
        <begin position="319"/>
        <end position="339"/>
    </location>
</feature>
<sequence>MAFSLDIRCHSEIGLVRRNNQDSGYVSPRMLVVADGMGGAAAGDLASTVAVRHVAKADRRFSGEGSPARPQGEEMLTVLSGAVADANDELADLVAWDSSLEGMGTTFCGAMFSGTQLGIVHIGDSRGYLLRQGRMKRMTHDHSWVQSLIDDGRITPEEAAVHPHRSLLLKVLNGQPQHIPDTQIVDLRLGDRILFCSDGLCGLVNDDTIGEHLNTTNLDDVVDLLTTDAHAGGGTDNITIVVAEVVEADPNLDASEPHIIGAATTRKVPEHEVTAPLPLDQPASATNNDGKSTVLFDSEAEESMRYAPVDSMTRHRRHWLWPVVILAFVAVVVGGIFGARAYLNTQYYVGTDDDTVAIYQGSPDNLAWIQLSHVTEKTNIKTADLPRYYRDRVLGNIRVSSMDSAHATVAELRTGAQQCKVIREAATAPPPTKPATPPSTPPQPSASGPTANAHHTPQPSAVPTPAMPTPTSAMPSPSAAGHEVDLPAVTSGDCQ</sequence>
<dbReference type="SMART" id="SM00332">
    <property type="entry name" value="PP2Cc"/>
    <property type="match status" value="1"/>
</dbReference>
<keyword evidence="2" id="KW-0472">Membrane</keyword>
<dbReference type="EMBL" id="MVCE01000002">
    <property type="protein sequence ID" value="PGF35124.1"/>
    <property type="molecule type" value="Genomic_DNA"/>
</dbReference>
<accession>A0A2B7IDE4</accession>